<evidence type="ECO:0000256" key="12">
    <source>
        <dbReference type="ARBA" id="ARBA00023136"/>
    </source>
</evidence>
<keyword evidence="12" id="KW-0472">Membrane</keyword>
<dbReference type="PANTHER" id="PTHR12613">
    <property type="entry name" value="ERO1-RELATED"/>
    <property type="match status" value="1"/>
</dbReference>
<sequence>MNYSKYFNVFVIFGLIVSIDSVKNKSKKNIGSSATSSTSQSPGCFCKLFGEVDDCTCKIDSLESLNNLQVYPRLDSLLARNFFRYVKVNLMKECPFWADDSKCAMKNCAVKTCTAEQLPYGLKNADGECNKYAKEAQPESPRTAPPGEKDEDCSEPRGDLGYLNTTISKESEEAFKDWTKYDDAQETFCELDDDTSPNMQYVDLLLNPERYTGYKGESPHRIWNSIYKENCFKPAEQSGYNSQSLTEKSLEDLCLEKRVFYRMISGLHASINIHLSHQYLFPASTCYGIETWGPNNDEFQSRFDHEKTDGRGPQWLKNLYFTYLVELRALEKAAPYLEQEDYFTGDDEEDVSLKKGIKDLLRVIKEFPNHFDESRLFRGNKKEAKALKQEFREHFRNISRIMDCVGCDKCKLWGKIQVQGMGTALKILFSGDGMGPQSTVSAGSKRKFQLRRTEIVSLFNAFGRLSSSIHAVEEFRRRLS</sequence>
<dbReference type="PANTHER" id="PTHR12613:SF0">
    <property type="entry name" value="ERO1-LIKE PROTEIN"/>
    <property type="match status" value="1"/>
</dbReference>
<keyword evidence="5" id="KW-0813">Transport</keyword>
<keyword evidence="10" id="KW-0249">Electron transport</keyword>
<reference evidence="21" key="1">
    <citation type="journal article" date="2019" name="bioRxiv">
        <title>The Genome of the Zebra Mussel, Dreissena polymorpha: A Resource for Invasive Species Research.</title>
        <authorList>
            <person name="McCartney M.A."/>
            <person name="Auch B."/>
            <person name="Kono T."/>
            <person name="Mallez S."/>
            <person name="Zhang Y."/>
            <person name="Obille A."/>
            <person name="Becker A."/>
            <person name="Abrahante J.E."/>
            <person name="Garbe J."/>
            <person name="Badalamenti J.P."/>
            <person name="Herman A."/>
            <person name="Mangelson H."/>
            <person name="Liachko I."/>
            <person name="Sullivan S."/>
            <person name="Sone E.D."/>
            <person name="Koren S."/>
            <person name="Silverstein K.A.T."/>
            <person name="Beckman K.B."/>
            <person name="Gohl D.M."/>
        </authorList>
    </citation>
    <scope>NUCLEOTIDE SEQUENCE</scope>
    <source>
        <strain evidence="21">Duluth1</strain>
        <tissue evidence="21">Whole animal</tissue>
    </source>
</reference>
<organism evidence="21 22">
    <name type="scientific">Dreissena polymorpha</name>
    <name type="common">Zebra mussel</name>
    <name type="synonym">Mytilus polymorpha</name>
    <dbReference type="NCBI Taxonomy" id="45954"/>
    <lineage>
        <taxon>Eukaryota</taxon>
        <taxon>Metazoa</taxon>
        <taxon>Spiralia</taxon>
        <taxon>Lophotrochozoa</taxon>
        <taxon>Mollusca</taxon>
        <taxon>Bivalvia</taxon>
        <taxon>Autobranchia</taxon>
        <taxon>Heteroconchia</taxon>
        <taxon>Euheterodonta</taxon>
        <taxon>Imparidentia</taxon>
        <taxon>Neoheterodontei</taxon>
        <taxon>Myida</taxon>
        <taxon>Dreissenoidea</taxon>
        <taxon>Dreissenidae</taxon>
        <taxon>Dreissena</taxon>
    </lineage>
</organism>
<keyword evidence="9 17" id="KW-0274">FAD</keyword>
<evidence type="ECO:0000256" key="17">
    <source>
        <dbReference type="PIRSR" id="PIRSR017205-2"/>
    </source>
</evidence>
<dbReference type="GO" id="GO:0071949">
    <property type="term" value="F:FAD binding"/>
    <property type="evidence" value="ECO:0007669"/>
    <property type="project" value="InterPro"/>
</dbReference>
<evidence type="ECO:0000256" key="11">
    <source>
        <dbReference type="ARBA" id="ARBA00023002"/>
    </source>
</evidence>
<evidence type="ECO:0000256" key="2">
    <source>
        <dbReference type="ARBA" id="ARBA00004367"/>
    </source>
</evidence>
<keyword evidence="14" id="KW-0325">Glycoprotein</keyword>
<dbReference type="Proteomes" id="UP000828390">
    <property type="component" value="Unassembled WGS sequence"/>
</dbReference>
<keyword evidence="11" id="KW-0560">Oxidoreductase</keyword>
<feature type="region of interest" description="Disordered" evidence="19">
    <location>
        <begin position="134"/>
        <end position="158"/>
    </location>
</feature>
<reference evidence="21" key="2">
    <citation type="submission" date="2020-11" db="EMBL/GenBank/DDBJ databases">
        <authorList>
            <person name="McCartney M.A."/>
            <person name="Auch B."/>
            <person name="Kono T."/>
            <person name="Mallez S."/>
            <person name="Becker A."/>
            <person name="Gohl D.M."/>
            <person name="Silverstein K.A.T."/>
            <person name="Koren S."/>
            <person name="Bechman K.B."/>
            <person name="Herman A."/>
            <person name="Abrahante J.E."/>
            <person name="Garbe J."/>
        </authorList>
    </citation>
    <scope>NUCLEOTIDE SEQUENCE</scope>
    <source>
        <strain evidence="21">Duluth1</strain>
        <tissue evidence="21">Whole animal</tissue>
    </source>
</reference>
<comment type="subcellular location">
    <subcellularLocation>
        <location evidence="2">Endoplasmic reticulum membrane</location>
        <topology evidence="2">Peripheral membrane protein</topology>
        <orientation evidence="2">Lumenal side</orientation>
    </subcellularLocation>
</comment>
<evidence type="ECO:0000256" key="1">
    <source>
        <dbReference type="ARBA" id="ARBA00001974"/>
    </source>
</evidence>
<comment type="caution">
    <text evidence="21">The sequence shown here is derived from an EMBL/GenBank/DDBJ whole genome shotgun (WGS) entry which is preliminary data.</text>
</comment>
<dbReference type="SUPFAM" id="SSF110019">
    <property type="entry name" value="ERO1-like"/>
    <property type="match status" value="1"/>
</dbReference>
<comment type="similarity">
    <text evidence="3">Belongs to the EROs family.</text>
</comment>
<feature type="binding site" evidence="17">
    <location>
        <position position="212"/>
    </location>
    <ligand>
        <name>FAD</name>
        <dbReference type="ChEBI" id="CHEBI:57692"/>
    </ligand>
</feature>
<dbReference type="GO" id="GO:0015035">
    <property type="term" value="F:protein-disulfide reductase activity"/>
    <property type="evidence" value="ECO:0007669"/>
    <property type="project" value="InterPro"/>
</dbReference>
<feature type="binding site" evidence="17">
    <location>
        <position position="302"/>
    </location>
    <ligand>
        <name>FAD</name>
        <dbReference type="ChEBI" id="CHEBI:57692"/>
    </ligand>
</feature>
<evidence type="ECO:0000256" key="5">
    <source>
        <dbReference type="ARBA" id="ARBA00022448"/>
    </source>
</evidence>
<evidence type="ECO:0000256" key="19">
    <source>
        <dbReference type="SAM" id="MobiDB-lite"/>
    </source>
</evidence>
<feature type="chain" id="PRO_5038854817" evidence="20">
    <location>
        <begin position="22"/>
        <end position="480"/>
    </location>
</feature>
<evidence type="ECO:0000313" key="22">
    <source>
        <dbReference type="Proteomes" id="UP000828390"/>
    </source>
</evidence>
<comment type="cofactor">
    <cofactor evidence="1 17">
        <name>FAD</name>
        <dbReference type="ChEBI" id="CHEBI:57692"/>
    </cofactor>
</comment>
<keyword evidence="22" id="KW-1185">Reference proteome</keyword>
<dbReference type="InterPro" id="IPR007266">
    <property type="entry name" value="Ero1"/>
</dbReference>
<feature type="active site" evidence="16">
    <location>
        <position position="410"/>
    </location>
</feature>
<keyword evidence="15" id="KW-0676">Redox-active center</keyword>
<dbReference type="Pfam" id="PF04137">
    <property type="entry name" value="ERO1"/>
    <property type="match status" value="1"/>
</dbReference>
<evidence type="ECO:0000256" key="18">
    <source>
        <dbReference type="PIRSR" id="PIRSR017205-3"/>
    </source>
</evidence>
<feature type="disulfide bond" description="Redox-active" evidence="18">
    <location>
        <begin position="407"/>
        <end position="410"/>
    </location>
</feature>
<evidence type="ECO:0000256" key="16">
    <source>
        <dbReference type="PIRSR" id="PIRSR017205-1"/>
    </source>
</evidence>
<keyword evidence="13 18" id="KW-1015">Disulfide bond</keyword>
<comment type="subunit">
    <text evidence="4">May function both as a monomer and a homodimer.</text>
</comment>
<dbReference type="PIRSF" id="PIRSF017205">
    <property type="entry name" value="ERO1"/>
    <property type="match status" value="1"/>
</dbReference>
<evidence type="ECO:0000256" key="10">
    <source>
        <dbReference type="ARBA" id="ARBA00022982"/>
    </source>
</evidence>
<feature type="binding site" evidence="17">
    <location>
        <position position="210"/>
    </location>
    <ligand>
        <name>FAD</name>
        <dbReference type="ChEBI" id="CHEBI:57692"/>
    </ligand>
</feature>
<feature type="disulfide bond" description="Redox-active" evidence="18">
    <location>
        <begin position="103"/>
        <end position="108"/>
    </location>
</feature>
<dbReference type="OrthoDB" id="269384at2759"/>
<dbReference type="AlphaFoldDB" id="A0A9D4L3L0"/>
<feature type="active site" description="Nucleophile" evidence="16">
    <location>
        <position position="407"/>
    </location>
</feature>
<evidence type="ECO:0000256" key="8">
    <source>
        <dbReference type="ARBA" id="ARBA00022824"/>
    </source>
</evidence>
<keyword evidence="7 20" id="KW-0732">Signal</keyword>
<dbReference type="GO" id="GO:0016972">
    <property type="term" value="F:thiol oxidase activity"/>
    <property type="evidence" value="ECO:0007669"/>
    <property type="project" value="InterPro"/>
</dbReference>
<evidence type="ECO:0000313" key="21">
    <source>
        <dbReference type="EMBL" id="KAH3851300.1"/>
    </source>
</evidence>
<evidence type="ECO:0000256" key="4">
    <source>
        <dbReference type="ARBA" id="ARBA00011802"/>
    </source>
</evidence>
<keyword evidence="6" id="KW-0285">Flavoprotein</keyword>
<evidence type="ECO:0000256" key="7">
    <source>
        <dbReference type="ARBA" id="ARBA00022729"/>
    </source>
</evidence>
<dbReference type="GO" id="GO:0034975">
    <property type="term" value="P:protein folding in endoplasmic reticulum"/>
    <property type="evidence" value="ECO:0007669"/>
    <property type="project" value="InterPro"/>
</dbReference>
<keyword evidence="8" id="KW-0256">Endoplasmic reticulum</keyword>
<feature type="signal peptide" evidence="20">
    <location>
        <begin position="1"/>
        <end position="21"/>
    </location>
</feature>
<proteinExistence type="inferred from homology"/>
<dbReference type="GO" id="GO:0005789">
    <property type="term" value="C:endoplasmic reticulum membrane"/>
    <property type="evidence" value="ECO:0007669"/>
    <property type="project" value="UniProtKB-SubCell"/>
</dbReference>
<evidence type="ECO:0000256" key="13">
    <source>
        <dbReference type="ARBA" id="ARBA00023157"/>
    </source>
</evidence>
<accession>A0A9D4L3L0</accession>
<evidence type="ECO:0000256" key="14">
    <source>
        <dbReference type="ARBA" id="ARBA00023180"/>
    </source>
</evidence>
<name>A0A9D4L3L0_DREPO</name>
<dbReference type="InterPro" id="IPR037192">
    <property type="entry name" value="ERO1-like_sf"/>
</dbReference>
<gene>
    <name evidence="21" type="ORF">DPMN_093780</name>
</gene>
<feature type="binding site" evidence="17">
    <location>
        <position position="223"/>
    </location>
    <ligand>
        <name>FAD</name>
        <dbReference type="ChEBI" id="CHEBI:57692"/>
    </ligand>
</feature>
<evidence type="ECO:0000256" key="20">
    <source>
        <dbReference type="SAM" id="SignalP"/>
    </source>
</evidence>
<dbReference type="EMBL" id="JAIWYP010000003">
    <property type="protein sequence ID" value="KAH3851300.1"/>
    <property type="molecule type" value="Genomic_DNA"/>
</dbReference>
<feature type="binding site" evidence="17">
    <location>
        <position position="265"/>
    </location>
    <ligand>
        <name>FAD</name>
        <dbReference type="ChEBI" id="CHEBI:57692"/>
    </ligand>
</feature>
<evidence type="ECO:0000256" key="9">
    <source>
        <dbReference type="ARBA" id="ARBA00022827"/>
    </source>
</evidence>
<protein>
    <submittedName>
        <fullName evidence="21">Uncharacterized protein</fullName>
    </submittedName>
</protein>
<evidence type="ECO:0000256" key="3">
    <source>
        <dbReference type="ARBA" id="ARBA00008277"/>
    </source>
</evidence>
<feature type="binding site" evidence="17">
    <location>
        <position position="268"/>
    </location>
    <ligand>
        <name>FAD</name>
        <dbReference type="ChEBI" id="CHEBI:57692"/>
    </ligand>
</feature>
<evidence type="ECO:0000256" key="6">
    <source>
        <dbReference type="ARBA" id="ARBA00022630"/>
    </source>
</evidence>
<evidence type="ECO:0000256" key="15">
    <source>
        <dbReference type="ARBA" id="ARBA00023284"/>
    </source>
</evidence>